<evidence type="ECO:0000313" key="2">
    <source>
        <dbReference type="Proteomes" id="UP000838756"/>
    </source>
</evidence>
<feature type="non-terminal residue" evidence="1">
    <location>
        <position position="1"/>
    </location>
</feature>
<dbReference type="Proteomes" id="UP000838756">
    <property type="component" value="Unassembled WGS sequence"/>
</dbReference>
<dbReference type="OrthoDB" id="6288737at2759"/>
<comment type="caution">
    <text evidence="1">The sequence shown here is derived from an EMBL/GenBank/DDBJ whole genome shotgun (WGS) entry which is preliminary data.</text>
</comment>
<name>A0A8S4QM96_9NEOP</name>
<proteinExistence type="predicted"/>
<dbReference type="AlphaFoldDB" id="A0A8S4QM96"/>
<evidence type="ECO:0000313" key="1">
    <source>
        <dbReference type="EMBL" id="CAH2215755.1"/>
    </source>
</evidence>
<reference evidence="1" key="1">
    <citation type="submission" date="2022-03" db="EMBL/GenBank/DDBJ databases">
        <authorList>
            <person name="Lindestad O."/>
        </authorList>
    </citation>
    <scope>NUCLEOTIDE SEQUENCE</scope>
</reference>
<sequence length="90" mass="10893">ALKTRYENEQKEFIAWAKELWTNNHCVRALHPKPEVEKVYEAIFKMRAFEMRSFPKTYERVALLSLEKKNSNAFEMILDKEIITVSFFYR</sequence>
<gene>
    <name evidence="1" type="primary">jg1142</name>
    <name evidence="1" type="ORF">PAEG_LOCUS3841</name>
</gene>
<accession>A0A8S4QM96</accession>
<protein>
    <submittedName>
        <fullName evidence="1">Jg1142 protein</fullName>
    </submittedName>
</protein>
<organism evidence="1 2">
    <name type="scientific">Pararge aegeria aegeria</name>
    <dbReference type="NCBI Taxonomy" id="348720"/>
    <lineage>
        <taxon>Eukaryota</taxon>
        <taxon>Metazoa</taxon>
        <taxon>Ecdysozoa</taxon>
        <taxon>Arthropoda</taxon>
        <taxon>Hexapoda</taxon>
        <taxon>Insecta</taxon>
        <taxon>Pterygota</taxon>
        <taxon>Neoptera</taxon>
        <taxon>Endopterygota</taxon>
        <taxon>Lepidoptera</taxon>
        <taxon>Glossata</taxon>
        <taxon>Ditrysia</taxon>
        <taxon>Papilionoidea</taxon>
        <taxon>Nymphalidae</taxon>
        <taxon>Satyrinae</taxon>
        <taxon>Satyrini</taxon>
        <taxon>Parargina</taxon>
        <taxon>Pararge</taxon>
    </lineage>
</organism>
<dbReference type="EMBL" id="CAKXAJ010012694">
    <property type="protein sequence ID" value="CAH2215755.1"/>
    <property type="molecule type" value="Genomic_DNA"/>
</dbReference>
<keyword evidence="2" id="KW-1185">Reference proteome</keyword>